<comment type="caution">
    <text evidence="1">The sequence shown here is derived from an EMBL/GenBank/DDBJ whole genome shotgun (WGS) entry which is preliminary data.</text>
</comment>
<keyword evidence="2" id="KW-1185">Reference proteome</keyword>
<proteinExistence type="predicted"/>
<dbReference type="GeneID" id="40726473"/>
<sequence length="374" mass="41445">MAYPPISSEFIPCQDDSSVSLTKAHGARTDRLRWHSQGTGGQVELPVYVDEWLDPNACASIEQVVVHVHGKERDGNVAWADIAAARSRLPIGQQSTTLVVVPQFLNGLDITKMHSSNQHGQLLVWKSNGWGEGSASVRPRPLALDQGVSSFEALDAIVCHYANQHIYTSIKRIVVSGHSMGGQLVHRYSVLGSPPLSPQQRLVLKLEYVVMNPASFLYFEPDRIGPPAAVGPTSRGKTKGGRAEILTVSVQHQNANNYKYGFEKLDVKLPTYRGVQESTDVQFYLKRMLSERCVAFLHGEADRGVGDDRPEALAQGATRYERAINYHRHLEQMQSKTDVKGGRLWTVDWVAKVKHDGRAMTTSDAAIARIFQPR</sequence>
<reference evidence="1 2" key="1">
    <citation type="submission" date="2019-05" db="EMBL/GenBank/DDBJ databases">
        <title>Sporisorium graminicola CBS 10092 draft sequencing and annotation.</title>
        <authorList>
            <person name="Solano-Gonzalez S."/>
            <person name="Caddick M.X."/>
            <person name="Darby A."/>
        </authorList>
    </citation>
    <scope>NUCLEOTIDE SEQUENCE [LARGE SCALE GENOMIC DNA]</scope>
    <source>
        <strain evidence="1 2">CBS 10092</strain>
    </source>
</reference>
<dbReference type="EMBL" id="SRRM01000013">
    <property type="protein sequence ID" value="TKY87564.1"/>
    <property type="molecule type" value="Genomic_DNA"/>
</dbReference>
<dbReference type="OrthoDB" id="5985073at2759"/>
<protein>
    <recommendedName>
        <fullName evidence="3">AB hydrolase-1 domain-containing protein</fullName>
    </recommendedName>
</protein>
<dbReference type="Proteomes" id="UP000306050">
    <property type="component" value="Chromosome SGRAM_21"/>
</dbReference>
<dbReference type="RefSeq" id="XP_029739549.1">
    <property type="nucleotide sequence ID" value="XM_029884176.1"/>
</dbReference>
<dbReference type="PANTHER" id="PTHR35560:SF3">
    <property type="entry name" value="PEPTIDASE S9 PROLYL OLIGOPEPTIDASE CATALYTIC DOMAIN-CONTAINING PROTEIN"/>
    <property type="match status" value="1"/>
</dbReference>
<dbReference type="SUPFAM" id="SSF53474">
    <property type="entry name" value="alpha/beta-Hydrolases"/>
    <property type="match status" value="1"/>
</dbReference>
<evidence type="ECO:0008006" key="3">
    <source>
        <dbReference type="Google" id="ProtNLM"/>
    </source>
</evidence>
<dbReference type="Gene3D" id="3.40.50.1820">
    <property type="entry name" value="alpha/beta hydrolase"/>
    <property type="match status" value="1"/>
</dbReference>
<organism evidence="1 2">
    <name type="scientific">Sporisorium graminicola</name>
    <dbReference type="NCBI Taxonomy" id="280036"/>
    <lineage>
        <taxon>Eukaryota</taxon>
        <taxon>Fungi</taxon>
        <taxon>Dikarya</taxon>
        <taxon>Basidiomycota</taxon>
        <taxon>Ustilaginomycotina</taxon>
        <taxon>Ustilaginomycetes</taxon>
        <taxon>Ustilaginales</taxon>
        <taxon>Ustilaginaceae</taxon>
        <taxon>Sporisorium</taxon>
    </lineage>
</organism>
<evidence type="ECO:0000313" key="1">
    <source>
        <dbReference type="EMBL" id="TKY87564.1"/>
    </source>
</evidence>
<dbReference type="AlphaFoldDB" id="A0A4U7KSS9"/>
<accession>A0A4U7KSS9</accession>
<dbReference type="PANTHER" id="PTHR35560">
    <property type="entry name" value="BLL0132 PROTEIN"/>
    <property type="match status" value="1"/>
</dbReference>
<gene>
    <name evidence="1" type="ORF">EX895_003578</name>
</gene>
<evidence type="ECO:0000313" key="2">
    <source>
        <dbReference type="Proteomes" id="UP000306050"/>
    </source>
</evidence>
<name>A0A4U7KSS9_9BASI</name>
<dbReference type="KEGG" id="sgra:EX895_003578"/>
<dbReference type="InterPro" id="IPR029058">
    <property type="entry name" value="AB_hydrolase_fold"/>
</dbReference>